<dbReference type="InterPro" id="IPR007312">
    <property type="entry name" value="Phosphoesterase"/>
</dbReference>
<dbReference type="Proteomes" id="UP000594892">
    <property type="component" value="Chromosome 1"/>
</dbReference>
<dbReference type="PANTHER" id="PTHR31956">
    <property type="entry name" value="NON-SPECIFIC PHOSPHOLIPASE C4-RELATED"/>
    <property type="match status" value="1"/>
</dbReference>
<dbReference type="GO" id="GO:0016042">
    <property type="term" value="P:lipid catabolic process"/>
    <property type="evidence" value="ECO:0007669"/>
    <property type="project" value="InterPro"/>
</dbReference>
<feature type="domain" description="Bacterial phospholipase C C-terminal" evidence="4">
    <location>
        <begin position="498"/>
        <end position="584"/>
    </location>
</feature>
<dbReference type="InterPro" id="IPR017850">
    <property type="entry name" value="Alkaline_phosphatase_core_sf"/>
</dbReference>
<evidence type="ECO:0000313" key="7">
    <source>
        <dbReference type="Proteomes" id="UP000594892"/>
    </source>
</evidence>
<proteinExistence type="inferred from homology"/>
<evidence type="ECO:0000313" key="5">
    <source>
        <dbReference type="EMBL" id="QPQ91229.1"/>
    </source>
</evidence>
<dbReference type="CDD" id="cd16014">
    <property type="entry name" value="PLC"/>
    <property type="match status" value="1"/>
</dbReference>
<evidence type="ECO:0000256" key="3">
    <source>
        <dbReference type="ARBA" id="ARBA00022801"/>
    </source>
</evidence>
<keyword evidence="8" id="KW-1185">Reference proteome</keyword>
<dbReference type="GO" id="GO:0034480">
    <property type="term" value="F:phosphatidylcholine phospholipase C activity"/>
    <property type="evidence" value="ECO:0007669"/>
    <property type="project" value="UniProtKB-EC"/>
</dbReference>
<dbReference type="Proteomes" id="UP001056386">
    <property type="component" value="Chromosome 2"/>
</dbReference>
<dbReference type="InterPro" id="IPR006311">
    <property type="entry name" value="TAT_signal"/>
</dbReference>
<dbReference type="Pfam" id="PF04185">
    <property type="entry name" value="Phosphoesterase"/>
    <property type="match status" value="1"/>
</dbReference>
<dbReference type="PANTHER" id="PTHR31956:SF1">
    <property type="entry name" value="NON-SPECIFIC PHOSPHOLIPASE C1"/>
    <property type="match status" value="1"/>
</dbReference>
<dbReference type="RefSeq" id="WP_015878077.1">
    <property type="nucleotide sequence ID" value="NZ_CP021075.1"/>
</dbReference>
<dbReference type="NCBIfam" id="TIGR03396">
    <property type="entry name" value="PC_PLC"/>
    <property type="match status" value="1"/>
</dbReference>
<organism evidence="5 7">
    <name type="scientific">Burkholderia glumae</name>
    <name type="common">Pseudomonas glumae</name>
    <dbReference type="NCBI Taxonomy" id="337"/>
    <lineage>
        <taxon>Bacteria</taxon>
        <taxon>Pseudomonadati</taxon>
        <taxon>Pseudomonadota</taxon>
        <taxon>Betaproteobacteria</taxon>
        <taxon>Burkholderiales</taxon>
        <taxon>Burkholderiaceae</taxon>
        <taxon>Burkholderia</taxon>
    </lineage>
</organism>
<evidence type="ECO:0000313" key="8">
    <source>
        <dbReference type="Proteomes" id="UP001056386"/>
    </source>
</evidence>
<dbReference type="EMBL" id="CP099583">
    <property type="protein sequence ID" value="USS42666.1"/>
    <property type="molecule type" value="Genomic_DNA"/>
</dbReference>
<protein>
    <recommendedName>
        <fullName evidence="2">phospholipase C</fullName>
        <ecNumber evidence="2">3.1.4.3</ecNumber>
    </recommendedName>
</protein>
<gene>
    <name evidence="5" type="ORF">I6H06_05835</name>
    <name evidence="6" type="ORF">NFI99_10795</name>
</gene>
<evidence type="ECO:0000256" key="2">
    <source>
        <dbReference type="ARBA" id="ARBA00012018"/>
    </source>
</evidence>
<dbReference type="EMBL" id="CP065600">
    <property type="protein sequence ID" value="QPQ91229.1"/>
    <property type="molecule type" value="Genomic_DNA"/>
</dbReference>
<dbReference type="InterPro" id="IPR017767">
    <property type="entry name" value="PC-PLC"/>
</dbReference>
<dbReference type="GeneID" id="45693894"/>
<evidence type="ECO:0000313" key="6">
    <source>
        <dbReference type="EMBL" id="USS42666.1"/>
    </source>
</evidence>
<reference evidence="5 7" key="1">
    <citation type="submission" date="2020-12" db="EMBL/GenBank/DDBJ databases">
        <title>FDA dAtabase for Regulatory Grade micrObial Sequences (FDA-ARGOS): Supporting development and validation of Infectious Disease Dx tests.</title>
        <authorList>
            <person name="Minogue T."/>
            <person name="Wolcott M."/>
            <person name="Wasieloski L."/>
            <person name="Aguilar W."/>
            <person name="Moore D."/>
            <person name="Jaissle J."/>
            <person name="Tallon L."/>
            <person name="Sadzewicz L."/>
            <person name="Zhao X."/>
            <person name="Boylan J."/>
            <person name="Ott S."/>
            <person name="Bowen H."/>
            <person name="Vavikolanu K."/>
            <person name="Mehta A."/>
            <person name="Aluvathingal J."/>
            <person name="Nadendla S."/>
            <person name="Yan Y."/>
            <person name="Sichtig H."/>
        </authorList>
    </citation>
    <scope>NUCLEOTIDE SEQUENCE [LARGE SCALE GENOMIC DNA]</scope>
    <source>
        <strain evidence="5 7">FDAARGOS_949</strain>
    </source>
</reference>
<evidence type="ECO:0000259" key="4">
    <source>
        <dbReference type="Pfam" id="PF05506"/>
    </source>
</evidence>
<dbReference type="EC" id="3.1.4.3" evidence="2"/>
<reference evidence="6" key="2">
    <citation type="submission" date="2022-06" db="EMBL/GenBank/DDBJ databases">
        <title>Draft genome sequence of Burkholderia glumae strain GR20004 isolated from rice panicle showing bacterial panicle blight.</title>
        <authorList>
            <person name="Choi S.Y."/>
            <person name="Lee Y.H."/>
        </authorList>
    </citation>
    <scope>NUCLEOTIDE SEQUENCE</scope>
    <source>
        <strain evidence="6">GR20004</strain>
    </source>
</reference>
<dbReference type="Gene3D" id="3.40.720.10">
    <property type="entry name" value="Alkaline Phosphatase, subunit A"/>
    <property type="match status" value="2"/>
</dbReference>
<dbReference type="InterPro" id="IPR008475">
    <property type="entry name" value="PLipase_C_C"/>
</dbReference>
<accession>A0AAP9XZW7</accession>
<comment type="similarity">
    <text evidence="1">Belongs to the bacterial phospholipase C family.</text>
</comment>
<keyword evidence="3" id="KW-0378">Hydrolase</keyword>
<dbReference type="NCBIfam" id="TIGR01409">
    <property type="entry name" value="TAT_signal_seq"/>
    <property type="match status" value="1"/>
</dbReference>
<dbReference type="Pfam" id="PF05506">
    <property type="entry name" value="PLipase_C_C"/>
    <property type="match status" value="2"/>
</dbReference>
<dbReference type="PROSITE" id="PS51318">
    <property type="entry name" value="TAT"/>
    <property type="match status" value="1"/>
</dbReference>
<sequence>MDRRKFIKKTAAAAASVAAMSALPESIRRAFAIPAASRQGTIADVEHIVVLMMENRSFEQYLGTLAGVRGFNDRHTLPIDGQPSVWQQPDGKGGYVMPFHLDSKTTKAQAMKSLPHGWLDGHQMWNHGRWDNWVPAKGSLTMGYFTRQDLPFHFALADAFTVCDAYFSSCMGPTNTNRSHLMTGMIDVAGTAGGPLLDNSPTNGVPLTWTTYPERLQAAGVSWQIYQGVTGNEPFKTSATVPTVQGDIDNPISPFNVLKFFPAFSQSAAGSALAQRGWSIRTYAQFAADIAAGSLPQISWLLPPALCSEHPVYTPADGATYIAAILDALTANPAVWSKTALFITYDENDGFFDHVVPPTPPENASYGLSNVDTTGEVYGGNAKHPAGPVGPGPRVPMFVVSPWSRGAWTCSQVFDHTSVIRFMEQRFGVMEPNISAWRRAVCGDLTSAFDFANPDASAITVSSVTGLSAAADAQSTLPMPVVPASQQQPVQEVGVRNARALPYELFVEASDDPNSGGIALTFVNTGSVAAVFQVYAAGATSSVKRYTVAAKSRLSDSWARQAAGAGQAVYDLTVTGPNGFLRRFVSGGSTVAQQGVSACYEVSQGDLRFTLMNGGSAPCTFSLVDNRYGAAAQHVTVAAGATVQQDWSLAASHRWYDVSVSSSVDPGFLRLFAGYVETGGAGVTDPAM</sequence>
<evidence type="ECO:0000256" key="1">
    <source>
        <dbReference type="ARBA" id="ARBA00009717"/>
    </source>
</evidence>
<dbReference type="AlphaFoldDB" id="A0AAP9XZW7"/>
<name>A0AAP9XZW7_BURGL</name>
<dbReference type="InterPro" id="IPR019546">
    <property type="entry name" value="TAT_signal_bac_arc"/>
</dbReference>
<feature type="domain" description="Bacterial phospholipase C C-terminal" evidence="4">
    <location>
        <begin position="597"/>
        <end position="674"/>
    </location>
</feature>